<gene>
    <name evidence="4" type="ORF">IC612_07485</name>
</gene>
<feature type="chain" id="PRO_5036974589" evidence="3">
    <location>
        <begin position="19"/>
        <end position="462"/>
    </location>
</feature>
<evidence type="ECO:0000313" key="4">
    <source>
        <dbReference type="EMBL" id="MBF5027638.1"/>
    </source>
</evidence>
<dbReference type="PANTHER" id="PTHR44227">
    <property type="match status" value="1"/>
</dbReference>
<organism evidence="4 5">
    <name type="scientific">Planobacterium oryzisoli</name>
    <dbReference type="NCBI Taxonomy" id="2771435"/>
    <lineage>
        <taxon>Bacteria</taxon>
        <taxon>Pseudomonadati</taxon>
        <taxon>Bacteroidota</taxon>
        <taxon>Flavobacteriia</taxon>
        <taxon>Flavobacteriales</taxon>
        <taxon>Weeksellaceae</taxon>
        <taxon>Chryseobacterium group</taxon>
        <taxon>Chryseobacterium</taxon>
    </lineage>
</organism>
<dbReference type="GO" id="GO:0030968">
    <property type="term" value="P:endoplasmic reticulum unfolded protein response"/>
    <property type="evidence" value="ECO:0007669"/>
    <property type="project" value="TreeGrafter"/>
</dbReference>
<dbReference type="InterPro" id="IPR052346">
    <property type="entry name" value="O-mannosyl-transferase_TMTC"/>
</dbReference>
<dbReference type="EMBL" id="JADKYY010000008">
    <property type="protein sequence ID" value="MBF5027638.1"/>
    <property type="molecule type" value="Genomic_DNA"/>
</dbReference>
<protein>
    <submittedName>
        <fullName evidence="4">Tetratricopeptide repeat protein</fullName>
    </submittedName>
</protein>
<keyword evidence="3" id="KW-0732">Signal</keyword>
<dbReference type="GO" id="GO:0035269">
    <property type="term" value="P:protein O-linked glycosylation via mannose"/>
    <property type="evidence" value="ECO:0007669"/>
    <property type="project" value="TreeGrafter"/>
</dbReference>
<accession>A0A931EAX4</accession>
<keyword evidence="5" id="KW-1185">Reference proteome</keyword>
<dbReference type="RefSeq" id="WP_194739565.1">
    <property type="nucleotide sequence ID" value="NZ_JADKYY010000008.1"/>
</dbReference>
<dbReference type="Gene3D" id="1.25.40.10">
    <property type="entry name" value="Tetratricopeptide repeat domain"/>
    <property type="match status" value="1"/>
</dbReference>
<dbReference type="Proteomes" id="UP000694480">
    <property type="component" value="Unassembled WGS sequence"/>
</dbReference>
<evidence type="ECO:0000256" key="2">
    <source>
        <dbReference type="ARBA" id="ARBA00022803"/>
    </source>
</evidence>
<reference evidence="4" key="1">
    <citation type="submission" date="2020-11" db="EMBL/GenBank/DDBJ databases">
        <title>Genome seq and assembly of Planobacterium sp.</title>
        <authorList>
            <person name="Chhetri G."/>
        </authorList>
    </citation>
    <scope>NUCLEOTIDE SEQUENCE</scope>
    <source>
        <strain evidence="4">GCR5</strain>
    </source>
</reference>
<proteinExistence type="predicted"/>
<name>A0A931EAX4_9FLAO</name>
<evidence type="ECO:0000256" key="1">
    <source>
        <dbReference type="ARBA" id="ARBA00022737"/>
    </source>
</evidence>
<keyword evidence="2" id="KW-0802">TPR repeat</keyword>
<dbReference type="InterPro" id="IPR011990">
    <property type="entry name" value="TPR-like_helical_dom_sf"/>
</dbReference>
<sequence length="462" mass="51605">MKKIILSLAVVSMTFAYAQKKEVSAAFKAAQSNDVATATSQLAAADAALGGKTYLLEPEVQEQYYFTKGVTLLKSGKTVEAAQYLAKVADMGKQKVYAGKDGKTKVYFVGKAQADASGISGLKEESYQPTLVPKIAEMVNPMVQAANKAAVDAYDAKQYTVAGPKFREVYNLLKAAGQENKQYLYFSGITYAMAEDKPNAIAVYKELIDSGYNGVQTRYYATEKKSGQEQEFDKSSWDLLKKTEATGEYSGFRNETTPNIEQELYETYAGLLLDAEKYDELIAHTKAAKVKFPKSARLTELEGVAYYRAGKTDDFMASLKELVAKNPQDKISYYNLGVIASKDPSKLQEAEGYFKKAVEIDPNYAPAYQNLTYMIMDVDNDQKHIDKYNELRKAQKSAEANKIMEDRRARFARALPFAEKWYQADPNNLDAVTLLKGLYQSTRNEAKFQEFKAKEAAMKNKK</sequence>
<dbReference type="PANTHER" id="PTHR44227:SF3">
    <property type="entry name" value="PROTEIN O-MANNOSYL-TRANSFERASE TMTC4"/>
    <property type="match status" value="1"/>
</dbReference>
<dbReference type="GO" id="GO:0000030">
    <property type="term" value="F:mannosyltransferase activity"/>
    <property type="evidence" value="ECO:0007669"/>
    <property type="project" value="TreeGrafter"/>
</dbReference>
<comment type="caution">
    <text evidence="4">The sequence shown here is derived from an EMBL/GenBank/DDBJ whole genome shotgun (WGS) entry which is preliminary data.</text>
</comment>
<dbReference type="SUPFAM" id="SSF48452">
    <property type="entry name" value="TPR-like"/>
    <property type="match status" value="1"/>
</dbReference>
<dbReference type="AlphaFoldDB" id="A0A931EAX4"/>
<keyword evidence="1" id="KW-0677">Repeat</keyword>
<feature type="signal peptide" evidence="3">
    <location>
        <begin position="1"/>
        <end position="18"/>
    </location>
</feature>
<evidence type="ECO:0000313" key="5">
    <source>
        <dbReference type="Proteomes" id="UP000694480"/>
    </source>
</evidence>
<evidence type="ECO:0000256" key="3">
    <source>
        <dbReference type="SAM" id="SignalP"/>
    </source>
</evidence>
<dbReference type="Pfam" id="PF13432">
    <property type="entry name" value="TPR_16"/>
    <property type="match status" value="1"/>
</dbReference>